<gene>
    <name evidence="3" type="ORF">FJQ98_25750</name>
</gene>
<dbReference type="RefSeq" id="WP_053596033.1">
    <property type="nucleotide sequence ID" value="NZ_CP067341.1"/>
</dbReference>
<protein>
    <submittedName>
        <fullName evidence="3">SWIM zinc finger family protein</fullName>
    </submittedName>
</protein>
<dbReference type="PROSITE" id="PS50966">
    <property type="entry name" value="ZF_SWIM"/>
    <property type="match status" value="1"/>
</dbReference>
<evidence type="ECO:0000256" key="1">
    <source>
        <dbReference type="PROSITE-ProRule" id="PRU00325"/>
    </source>
</evidence>
<accession>A0ABX7AR49</accession>
<keyword evidence="4" id="KW-1185">Reference proteome</keyword>
<dbReference type="Proteomes" id="UP000596049">
    <property type="component" value="Chromosome"/>
</dbReference>
<reference evidence="3 4" key="1">
    <citation type="submission" date="2020-01" db="EMBL/GenBank/DDBJ databases">
        <authorList>
            <person name="Liu G."/>
            <person name="Liu B."/>
        </authorList>
    </citation>
    <scope>NUCLEOTIDE SEQUENCE [LARGE SCALE GENOMIC DNA]</scope>
    <source>
        <strain evidence="3 4">FJAT-51161</strain>
    </source>
</reference>
<evidence type="ECO:0000313" key="4">
    <source>
        <dbReference type="Proteomes" id="UP000596049"/>
    </source>
</evidence>
<feature type="domain" description="SWIM-type" evidence="2">
    <location>
        <begin position="50"/>
        <end position="84"/>
    </location>
</feature>
<organism evidence="3 4">
    <name type="scientific">Lysinibacillus agricola</name>
    <dbReference type="NCBI Taxonomy" id="2590012"/>
    <lineage>
        <taxon>Bacteria</taxon>
        <taxon>Bacillati</taxon>
        <taxon>Bacillota</taxon>
        <taxon>Bacilli</taxon>
        <taxon>Bacillales</taxon>
        <taxon>Bacillaceae</taxon>
        <taxon>Lysinibacillus</taxon>
    </lineage>
</organism>
<name>A0ABX7AR49_9BACI</name>
<dbReference type="Pfam" id="PF04434">
    <property type="entry name" value="SWIM"/>
    <property type="match status" value="1"/>
</dbReference>
<evidence type="ECO:0000259" key="2">
    <source>
        <dbReference type="PROSITE" id="PS50966"/>
    </source>
</evidence>
<dbReference type="EMBL" id="CP067341">
    <property type="protein sequence ID" value="QQP12433.1"/>
    <property type="molecule type" value="Genomic_DNA"/>
</dbReference>
<sequence length="552" mass="64107">MNIHTFERHFNKVILQRGYNYYQNRHVIDIIHIDNSNWQAEVEGSELYIVDIIVEANGDITHVDCDCPYDDICKHIAAALYEIQGQLNNPRVSVSKSSKAQKPTLQQLLATQSKENLITLILKVGQNYPSFLQEFEMLLTEPADVLKAAEQLIIQHLKKGEDRRSGFIPRNQATKALKGVYTTLQHAQEHIDQGNYITAIELSFLCFQHTFDALQYSDDSDGDFGGAIEDSFELISQAINEGVDVWSKEQSETVYDLVIQEAMNHELSGWSDWRIHLLHSCVPLCHDDAIEERFKTLIHSMKSASDDWHAQYMNKQLRKIELRLLQDKYNGKGVETFLEQHIEDYDMRELIIKSAINLGEYEKVLQLTADGLQVDEKSAGIVKKWRQFAFIAHKALGHTEDMRELALQLLLSGEYSYYTEFKALHPAEQWPEVFEELLDRLTNSRLYTQIIVEEQQTKRILDYCKEHPTRIEYYYQYIKEQYYEDVCALFIDAITADARISSNRKSYQGVCHSINIMRRAGYTIEAKQLISDLLQAYPKRRAFVEELKNIQK</sequence>
<dbReference type="InterPro" id="IPR007527">
    <property type="entry name" value="Znf_SWIM"/>
</dbReference>
<proteinExistence type="predicted"/>
<evidence type="ECO:0000313" key="3">
    <source>
        <dbReference type="EMBL" id="QQP12433.1"/>
    </source>
</evidence>
<keyword evidence="1" id="KW-0863">Zinc-finger</keyword>
<keyword evidence="1" id="KW-0479">Metal-binding</keyword>
<keyword evidence="1" id="KW-0862">Zinc</keyword>